<name>A0ABM7Q334_9GAMM</name>
<dbReference type="SUPFAM" id="SSF48452">
    <property type="entry name" value="TPR-like"/>
    <property type="match status" value="1"/>
</dbReference>
<feature type="signal peptide" evidence="1">
    <location>
        <begin position="1"/>
        <end position="21"/>
    </location>
</feature>
<proteinExistence type="predicted"/>
<feature type="chain" id="PRO_5046254139" description="Tetratricopeptide repeat protein" evidence="1">
    <location>
        <begin position="22"/>
        <end position="175"/>
    </location>
</feature>
<accession>A0ABM7Q334</accession>
<organism evidence="2 3">
    <name type="scientific">Noviluteimonas caseinilytica</name>
    <dbReference type="NCBI Taxonomy" id="2675101"/>
    <lineage>
        <taxon>Bacteria</taxon>
        <taxon>Pseudomonadati</taxon>
        <taxon>Pseudomonadota</taxon>
        <taxon>Gammaproteobacteria</taxon>
        <taxon>Lysobacterales</taxon>
        <taxon>Lysobacteraceae</taxon>
        <taxon>Noviluteimonas</taxon>
    </lineage>
</organism>
<keyword evidence="3" id="KW-1185">Reference proteome</keyword>
<gene>
    <name evidence="2" type="ORF">LYSCAS_06300</name>
</gene>
<dbReference type="RefSeq" id="WP_213435617.1">
    <property type="nucleotide sequence ID" value="NZ_AP024545.1"/>
</dbReference>
<sequence length="175" mass="18561">MTVAVRGFAIACVLAVLSACATPAPPQPPAAPPVNVEAMVAQIRFAAGAPEPREELAIQPLRDPVVESERAQARTAETEHRYADAVAALDRALVAVDDDPSLLQDRAEAALLVRDFDGAEKFAERAYAVGAQVGPLCRRHWATILAVRKLHDDAAGTTIAEQGFAACKVTAPPRY</sequence>
<dbReference type="PROSITE" id="PS51257">
    <property type="entry name" value="PROKAR_LIPOPROTEIN"/>
    <property type="match status" value="1"/>
</dbReference>
<dbReference type="InterPro" id="IPR011990">
    <property type="entry name" value="TPR-like_helical_dom_sf"/>
</dbReference>
<dbReference type="EMBL" id="AP024545">
    <property type="protein sequence ID" value="BCT91606.1"/>
    <property type="molecule type" value="Genomic_DNA"/>
</dbReference>
<evidence type="ECO:0000256" key="1">
    <source>
        <dbReference type="SAM" id="SignalP"/>
    </source>
</evidence>
<dbReference type="Gene3D" id="1.25.40.10">
    <property type="entry name" value="Tetratricopeptide repeat domain"/>
    <property type="match status" value="1"/>
</dbReference>
<reference evidence="2 3" key="1">
    <citation type="submission" date="2021-03" db="EMBL/GenBank/DDBJ databases">
        <title>Complete Genome Sequences of Two Lysobacter Strains Isolated from Sea Water (Lysobacter caseinilyticus) and Soil (Lysobacter helvus) in South Korea.</title>
        <authorList>
            <person name="Watanabe Y."/>
            <person name="Arakawa K."/>
        </authorList>
    </citation>
    <scope>NUCLEOTIDE SEQUENCE [LARGE SCALE GENOMIC DNA]</scope>
    <source>
        <strain evidence="2 3">KVB24</strain>
    </source>
</reference>
<protein>
    <recommendedName>
        <fullName evidence="4">Tetratricopeptide repeat protein</fullName>
    </recommendedName>
</protein>
<evidence type="ECO:0008006" key="4">
    <source>
        <dbReference type="Google" id="ProtNLM"/>
    </source>
</evidence>
<dbReference type="Proteomes" id="UP000681317">
    <property type="component" value="Chromosome"/>
</dbReference>
<keyword evidence="1" id="KW-0732">Signal</keyword>
<evidence type="ECO:0000313" key="3">
    <source>
        <dbReference type="Proteomes" id="UP000681317"/>
    </source>
</evidence>
<evidence type="ECO:0000313" key="2">
    <source>
        <dbReference type="EMBL" id="BCT91606.1"/>
    </source>
</evidence>